<evidence type="ECO:0000259" key="1">
    <source>
        <dbReference type="SMART" id="SM00256"/>
    </source>
</evidence>
<evidence type="ECO:0000313" key="3">
    <source>
        <dbReference type="EMBL" id="KEH22178.1"/>
    </source>
</evidence>
<dbReference type="Pfam" id="PF08387">
    <property type="entry name" value="FBD"/>
    <property type="match status" value="1"/>
</dbReference>
<protein>
    <submittedName>
        <fullName evidence="3">Cyclin-like F-box protein</fullName>
    </submittedName>
</protein>
<reference evidence="3 5" key="2">
    <citation type="journal article" date="2014" name="BMC Genomics">
        <title>An improved genome release (version Mt4.0) for the model legume Medicago truncatula.</title>
        <authorList>
            <person name="Tang H."/>
            <person name="Krishnakumar V."/>
            <person name="Bidwell S."/>
            <person name="Rosen B."/>
            <person name="Chan A."/>
            <person name="Zhou S."/>
            <person name="Gentzbittel L."/>
            <person name="Childs K.L."/>
            <person name="Yandell M."/>
            <person name="Gundlach H."/>
            <person name="Mayer K.F."/>
            <person name="Schwartz D.C."/>
            <person name="Town C.D."/>
        </authorList>
    </citation>
    <scope>GENOME REANNOTATION</scope>
    <source>
        <strain evidence="3">A17</strain>
        <strain evidence="4 5">cv. Jemalong A17</strain>
    </source>
</reference>
<feature type="domain" description="F-box" evidence="1">
    <location>
        <begin position="16"/>
        <end position="55"/>
    </location>
</feature>
<dbReference type="SUPFAM" id="SSF81383">
    <property type="entry name" value="F-box domain"/>
    <property type="match status" value="1"/>
</dbReference>
<dbReference type="InterPro" id="IPR032675">
    <property type="entry name" value="LRR_dom_sf"/>
</dbReference>
<evidence type="ECO:0000313" key="5">
    <source>
        <dbReference type="Proteomes" id="UP000002051"/>
    </source>
</evidence>
<dbReference type="STRING" id="3880.A0A072TZ79"/>
<reference evidence="3 5" key="1">
    <citation type="journal article" date="2011" name="Nature">
        <title>The Medicago genome provides insight into the evolution of rhizobial symbioses.</title>
        <authorList>
            <person name="Young N.D."/>
            <person name="Debelle F."/>
            <person name="Oldroyd G.E."/>
            <person name="Geurts R."/>
            <person name="Cannon S.B."/>
            <person name="Udvardi M.K."/>
            <person name="Benedito V.A."/>
            <person name="Mayer K.F."/>
            <person name="Gouzy J."/>
            <person name="Schoof H."/>
            <person name="Van de Peer Y."/>
            <person name="Proost S."/>
            <person name="Cook D.R."/>
            <person name="Meyers B.C."/>
            <person name="Spannagl M."/>
            <person name="Cheung F."/>
            <person name="De Mita S."/>
            <person name="Krishnakumar V."/>
            <person name="Gundlach H."/>
            <person name="Zhou S."/>
            <person name="Mudge J."/>
            <person name="Bharti A.K."/>
            <person name="Murray J.D."/>
            <person name="Naoumkina M.A."/>
            <person name="Rosen B."/>
            <person name="Silverstein K.A."/>
            <person name="Tang H."/>
            <person name="Rombauts S."/>
            <person name="Zhao P.X."/>
            <person name="Zhou P."/>
            <person name="Barbe V."/>
            <person name="Bardou P."/>
            <person name="Bechner M."/>
            <person name="Bellec A."/>
            <person name="Berger A."/>
            <person name="Berges H."/>
            <person name="Bidwell S."/>
            <person name="Bisseling T."/>
            <person name="Choisne N."/>
            <person name="Couloux A."/>
            <person name="Denny R."/>
            <person name="Deshpande S."/>
            <person name="Dai X."/>
            <person name="Doyle J.J."/>
            <person name="Dudez A.M."/>
            <person name="Farmer A.D."/>
            <person name="Fouteau S."/>
            <person name="Franken C."/>
            <person name="Gibelin C."/>
            <person name="Gish J."/>
            <person name="Goldstein S."/>
            <person name="Gonzalez A.J."/>
            <person name="Green P.J."/>
            <person name="Hallab A."/>
            <person name="Hartog M."/>
            <person name="Hua A."/>
            <person name="Humphray S.J."/>
            <person name="Jeong D.H."/>
            <person name="Jing Y."/>
            <person name="Jocker A."/>
            <person name="Kenton S.M."/>
            <person name="Kim D.J."/>
            <person name="Klee K."/>
            <person name="Lai H."/>
            <person name="Lang C."/>
            <person name="Lin S."/>
            <person name="Macmil S.L."/>
            <person name="Magdelenat G."/>
            <person name="Matthews L."/>
            <person name="McCorrison J."/>
            <person name="Monaghan E.L."/>
            <person name="Mun J.H."/>
            <person name="Najar F.Z."/>
            <person name="Nicholson C."/>
            <person name="Noirot C."/>
            <person name="O'Bleness M."/>
            <person name="Paule C.R."/>
            <person name="Poulain J."/>
            <person name="Prion F."/>
            <person name="Qin B."/>
            <person name="Qu C."/>
            <person name="Retzel E.F."/>
            <person name="Riddle C."/>
            <person name="Sallet E."/>
            <person name="Samain S."/>
            <person name="Samson N."/>
            <person name="Sanders I."/>
            <person name="Saurat O."/>
            <person name="Scarpelli C."/>
            <person name="Schiex T."/>
            <person name="Segurens B."/>
            <person name="Severin A.J."/>
            <person name="Sherrier D.J."/>
            <person name="Shi R."/>
            <person name="Sims S."/>
            <person name="Singer S.R."/>
            <person name="Sinharoy S."/>
            <person name="Sterck L."/>
            <person name="Viollet A."/>
            <person name="Wang B.B."/>
            <person name="Wang K."/>
            <person name="Wang M."/>
            <person name="Wang X."/>
            <person name="Warfsmann J."/>
            <person name="Weissenbach J."/>
            <person name="White D.D."/>
            <person name="White J.D."/>
            <person name="Wiley G.B."/>
            <person name="Wincker P."/>
            <person name="Xing Y."/>
            <person name="Yang L."/>
            <person name="Yao Z."/>
            <person name="Ying F."/>
            <person name="Zhai J."/>
            <person name="Zhou L."/>
            <person name="Zuber A."/>
            <person name="Denarie J."/>
            <person name="Dixon R.A."/>
            <person name="May G.D."/>
            <person name="Schwartz D.C."/>
            <person name="Rogers J."/>
            <person name="Quetier F."/>
            <person name="Town C.D."/>
            <person name="Roe B.A."/>
        </authorList>
    </citation>
    <scope>NUCLEOTIDE SEQUENCE [LARGE SCALE GENOMIC DNA]</scope>
    <source>
        <strain evidence="3">A17</strain>
        <strain evidence="4 5">cv. Jemalong A17</strain>
    </source>
</reference>
<dbReference type="EnsemblPlants" id="KEH22178">
    <property type="protein sequence ID" value="KEH22178"/>
    <property type="gene ID" value="MTR_7g033990"/>
</dbReference>
<dbReference type="SUPFAM" id="SSF52058">
    <property type="entry name" value="L domain-like"/>
    <property type="match status" value="1"/>
</dbReference>
<dbReference type="EMBL" id="CM001223">
    <property type="protein sequence ID" value="KEH22178.1"/>
    <property type="molecule type" value="Genomic_DNA"/>
</dbReference>
<keyword evidence="5" id="KW-1185">Reference proteome</keyword>
<gene>
    <name evidence="3" type="ordered locus">MTR_7g033990</name>
</gene>
<feature type="domain" description="FBD" evidence="2">
    <location>
        <begin position="312"/>
        <end position="383"/>
    </location>
</feature>
<dbReference type="PANTHER" id="PTHR31293:SF16">
    <property type="entry name" value="RNI-LIKE SUPERFAMILY PROTEIN"/>
    <property type="match status" value="1"/>
</dbReference>
<accession>A0A072TZ79</accession>
<name>A0A072TZ79_MEDTR</name>
<dbReference type="Gene3D" id="3.80.10.10">
    <property type="entry name" value="Ribonuclease Inhibitor"/>
    <property type="match status" value="1"/>
</dbReference>
<sequence length="419" mass="47797">MSSPRSISTVDRISALPDSVICHILSFLPTKQSAATSILSKRWNPLWHSVFTLDFDDHGFADFATFRYFVFCVMLARDPTLPLRSFRLKCGASQGCDPQDINRFVRAAVQRGTQNFIMETDLVKTDREFLTELGSTVSTIFNSRNLVVLKLKTLLVTDLPQINFPLLKTLHLKKVYILRDFNKLIEGCPILEELEITTSFLFRFSKDGIGEFKHSNLVRVNISKFGPQNFPFAWICNAKILRLELQRSEDQVHAFHNLTHMELIFTSNWRTKWKWLLEMLKNCPKLQNLTLHKLYGHGIDEDDWKEPEIIPNCLSSQLRTCSLIYYKGMKCELQFAEYVLKNANLLRTMTISASPGDLTLKHQMLMDLSLCPRGSIASPQSGRYGGILALRHGPPSATLVDGELANEYEIQAEAKESST</sequence>
<dbReference type="PANTHER" id="PTHR31293">
    <property type="entry name" value="RNI-LIKE SUPERFAMILY PROTEIN"/>
    <property type="match status" value="1"/>
</dbReference>
<dbReference type="InterPro" id="IPR036047">
    <property type="entry name" value="F-box-like_dom_sf"/>
</dbReference>
<reference evidence="4" key="3">
    <citation type="submission" date="2015-04" db="UniProtKB">
        <authorList>
            <consortium name="EnsemblPlants"/>
        </authorList>
    </citation>
    <scope>IDENTIFICATION</scope>
    <source>
        <strain evidence="4">cv. Jemalong A17</strain>
    </source>
</reference>
<dbReference type="Proteomes" id="UP000002051">
    <property type="component" value="Unassembled WGS sequence"/>
</dbReference>
<evidence type="ECO:0000259" key="2">
    <source>
        <dbReference type="SMART" id="SM00579"/>
    </source>
</evidence>
<proteinExistence type="predicted"/>
<evidence type="ECO:0000313" key="4">
    <source>
        <dbReference type="EnsemblPlants" id="KEH22178"/>
    </source>
</evidence>
<dbReference type="InterPro" id="IPR006566">
    <property type="entry name" value="FBD"/>
</dbReference>
<organism evidence="3 5">
    <name type="scientific">Medicago truncatula</name>
    <name type="common">Barrel medic</name>
    <name type="synonym">Medicago tribuloides</name>
    <dbReference type="NCBI Taxonomy" id="3880"/>
    <lineage>
        <taxon>Eukaryota</taxon>
        <taxon>Viridiplantae</taxon>
        <taxon>Streptophyta</taxon>
        <taxon>Embryophyta</taxon>
        <taxon>Tracheophyta</taxon>
        <taxon>Spermatophyta</taxon>
        <taxon>Magnoliopsida</taxon>
        <taxon>eudicotyledons</taxon>
        <taxon>Gunneridae</taxon>
        <taxon>Pentapetalae</taxon>
        <taxon>rosids</taxon>
        <taxon>fabids</taxon>
        <taxon>Fabales</taxon>
        <taxon>Fabaceae</taxon>
        <taxon>Papilionoideae</taxon>
        <taxon>50 kb inversion clade</taxon>
        <taxon>NPAAA clade</taxon>
        <taxon>Hologalegina</taxon>
        <taxon>IRL clade</taxon>
        <taxon>Trifolieae</taxon>
        <taxon>Medicago</taxon>
    </lineage>
</organism>
<dbReference type="HOGENOM" id="CLU_010721_1_0_1"/>
<dbReference type="Gene3D" id="1.20.1280.50">
    <property type="match status" value="1"/>
</dbReference>
<dbReference type="Pfam" id="PF00646">
    <property type="entry name" value="F-box"/>
    <property type="match status" value="1"/>
</dbReference>
<dbReference type="InterPro" id="IPR001810">
    <property type="entry name" value="F-box_dom"/>
</dbReference>
<dbReference type="AlphaFoldDB" id="A0A072TZ79"/>
<dbReference type="InterPro" id="IPR053781">
    <property type="entry name" value="F-box_AtFBL13-like"/>
</dbReference>
<dbReference type="SMART" id="SM00579">
    <property type="entry name" value="FBD"/>
    <property type="match status" value="1"/>
</dbReference>
<dbReference type="CDD" id="cd22160">
    <property type="entry name" value="F-box_AtFBL13-like"/>
    <property type="match status" value="1"/>
</dbReference>
<dbReference type="InterPro" id="IPR055294">
    <property type="entry name" value="FBL60-like"/>
</dbReference>
<dbReference type="SMART" id="SM00256">
    <property type="entry name" value="FBOX"/>
    <property type="match status" value="1"/>
</dbReference>